<dbReference type="Gene3D" id="1.20.1260.10">
    <property type="match status" value="1"/>
</dbReference>
<proteinExistence type="predicted"/>
<dbReference type="AlphaFoldDB" id="E3H796"/>
<dbReference type="RefSeq" id="WP_013387247.1">
    <property type="nucleotide sequence ID" value="NC_014632.1"/>
</dbReference>
<feature type="domain" description="DUF2202" evidence="2">
    <location>
        <begin position="37"/>
        <end position="158"/>
    </location>
</feature>
<dbReference type="InterPro" id="IPR009078">
    <property type="entry name" value="Ferritin-like_SF"/>
</dbReference>
<feature type="chain" id="PRO_5003171012" description="DUF2202 domain-containing protein" evidence="1">
    <location>
        <begin position="20"/>
        <end position="160"/>
    </location>
</feature>
<keyword evidence="1" id="KW-0732">Signal</keyword>
<dbReference type="HOGENOM" id="CLU_118456_1_0_0"/>
<dbReference type="STRING" id="572544.Ilyop_0791"/>
<dbReference type="SUPFAM" id="SSF47240">
    <property type="entry name" value="Ferritin-like"/>
    <property type="match status" value="1"/>
</dbReference>
<sequence>MKIKTLVLGLMVISITAFSNVGASRTDSMNSLSIEQALTYSMEDELMAKAEYDKIISKYGKIRPFVNIIEAEKRHIKYLEPLLEKYNVDYPVITKNTVVLPDSLEEAYRIGVSSEIANIAMYEKLLGNELPEDIKMVFIKLKNSSEKHLRAFERQLTRNK</sequence>
<evidence type="ECO:0000256" key="1">
    <source>
        <dbReference type="SAM" id="SignalP"/>
    </source>
</evidence>
<protein>
    <recommendedName>
        <fullName evidence="2">DUF2202 domain-containing protein</fullName>
    </recommendedName>
</protein>
<organism evidence="3 4">
    <name type="scientific">Ilyobacter polytropus (strain ATCC 51220 / DSM 2926 / LMG 16218 / CuHBu1)</name>
    <dbReference type="NCBI Taxonomy" id="572544"/>
    <lineage>
        <taxon>Bacteria</taxon>
        <taxon>Fusobacteriati</taxon>
        <taxon>Fusobacteriota</taxon>
        <taxon>Fusobacteriia</taxon>
        <taxon>Fusobacteriales</taxon>
        <taxon>Fusobacteriaceae</taxon>
        <taxon>Ilyobacter</taxon>
    </lineage>
</organism>
<dbReference type="InterPro" id="IPR012347">
    <property type="entry name" value="Ferritin-like"/>
</dbReference>
<dbReference type="Proteomes" id="UP000006875">
    <property type="component" value="Chromosome"/>
</dbReference>
<dbReference type="CDD" id="cd01048">
    <property type="entry name" value="Ferritin_like_AB2"/>
    <property type="match status" value="1"/>
</dbReference>
<feature type="signal peptide" evidence="1">
    <location>
        <begin position="1"/>
        <end position="19"/>
    </location>
</feature>
<gene>
    <name evidence="3" type="ordered locus">Ilyop_0791</name>
</gene>
<dbReference type="Pfam" id="PF09968">
    <property type="entry name" value="DUF2202"/>
    <property type="match status" value="1"/>
</dbReference>
<dbReference type="EMBL" id="CP002281">
    <property type="protein sequence ID" value="ADO82577.1"/>
    <property type="molecule type" value="Genomic_DNA"/>
</dbReference>
<dbReference type="eggNOG" id="COG4902">
    <property type="taxonomic scope" value="Bacteria"/>
</dbReference>
<keyword evidence="4" id="KW-1185">Reference proteome</keyword>
<accession>E3H796</accession>
<evidence type="ECO:0000313" key="3">
    <source>
        <dbReference type="EMBL" id="ADO82577.1"/>
    </source>
</evidence>
<evidence type="ECO:0000313" key="4">
    <source>
        <dbReference type="Proteomes" id="UP000006875"/>
    </source>
</evidence>
<dbReference type="KEGG" id="ipo:Ilyop_0791"/>
<evidence type="ECO:0000259" key="2">
    <source>
        <dbReference type="Pfam" id="PF09968"/>
    </source>
</evidence>
<dbReference type="InterPro" id="IPR019243">
    <property type="entry name" value="DUF2202"/>
</dbReference>
<name>E3H796_ILYPC</name>
<reference evidence="3 4" key="1">
    <citation type="journal article" date="2010" name="Stand. Genomic Sci.">
        <title>Complete genome sequence of Ilyobacter polytropus type strain (CuHbu1).</title>
        <authorList>
            <person name="Sikorski J."/>
            <person name="Chertkov O."/>
            <person name="Lapidus A."/>
            <person name="Nolan M."/>
            <person name="Lucas S."/>
            <person name="Del Rio T.G."/>
            <person name="Tice H."/>
            <person name="Cheng J.F."/>
            <person name="Tapia R."/>
            <person name="Han C."/>
            <person name="Goodwin L."/>
            <person name="Pitluck S."/>
            <person name="Liolios K."/>
            <person name="Ivanova N."/>
            <person name="Mavromatis K."/>
            <person name="Mikhailova N."/>
            <person name="Pati A."/>
            <person name="Chen A."/>
            <person name="Palaniappan K."/>
            <person name="Land M."/>
            <person name="Hauser L."/>
            <person name="Chang Y.J."/>
            <person name="Jeffries C.D."/>
            <person name="Brambilla E."/>
            <person name="Yasawong M."/>
            <person name="Rohde M."/>
            <person name="Pukall R."/>
            <person name="Spring S."/>
            <person name="Goker M."/>
            <person name="Woyke T."/>
            <person name="Bristow J."/>
            <person name="Eisen J.A."/>
            <person name="Markowitz V."/>
            <person name="Hugenholtz P."/>
            <person name="Kyrpides N.C."/>
            <person name="Klenk H.P."/>
        </authorList>
    </citation>
    <scope>NUCLEOTIDE SEQUENCE [LARGE SCALE GENOMIC DNA]</scope>
    <source>
        <strain evidence="4">ATCC 51220 / DSM 2926 / LMG 16218 / CuHBu1</strain>
    </source>
</reference>